<evidence type="ECO:0000313" key="5">
    <source>
        <dbReference type="Proteomes" id="UP000054639"/>
    </source>
</evidence>
<dbReference type="OrthoDB" id="9151209at2"/>
<keyword evidence="2" id="KW-1133">Transmembrane helix</keyword>
<keyword evidence="5" id="KW-1185">Reference proteome</keyword>
<feature type="transmembrane region" description="Helical" evidence="2">
    <location>
        <begin position="27"/>
        <end position="47"/>
    </location>
</feature>
<sequence length="243" mass="28316">MSIHLLFLKHYQLIKLRVEQLSERDRFSLLIIVLSLLFGLWFLAVHFPQQKAINDSSLQTQQLDTQVNELRQKQTVIHTLLNNPDTDQFLNDYKDLMSQLNVIEKQFARYRRRYISSRDLAKLLHDMLKQTFGVTIVDLATIPQAAPVQPQPTTNQVPSGDVTSTQNASTRMNIEHTYYRLILKGNYFPIMNYLKRLEGLNWSLYWDKFTYTVKKYPEGIAEIEFYTLKLPSDTGNVSQGVSP</sequence>
<reference evidence="3 5" key="1">
    <citation type="submission" date="2015-11" db="EMBL/GenBank/DDBJ databases">
        <title>Genomic analysis of 38 Legionella species identifies large and diverse effector repertoires.</title>
        <authorList>
            <person name="Burstein D."/>
            <person name="Amaro F."/>
            <person name="Zusman T."/>
            <person name="Lifshitz Z."/>
            <person name="Cohen O."/>
            <person name="Gilbert J.A."/>
            <person name="Pupko T."/>
            <person name="Shuman H.A."/>
            <person name="Segal G."/>
        </authorList>
    </citation>
    <scope>NUCLEOTIDE SEQUENCE [LARGE SCALE GENOMIC DNA]</scope>
    <source>
        <strain evidence="3 5">ATCC 49507</strain>
    </source>
</reference>
<evidence type="ECO:0000313" key="3">
    <source>
        <dbReference type="EMBL" id="KTD50723.1"/>
    </source>
</evidence>
<dbReference type="Proteomes" id="UP000254230">
    <property type="component" value="Unassembled WGS sequence"/>
</dbReference>
<proteinExistence type="predicted"/>
<evidence type="ECO:0000256" key="1">
    <source>
        <dbReference type="SAM" id="MobiDB-lite"/>
    </source>
</evidence>
<dbReference type="Proteomes" id="UP000054639">
    <property type="component" value="Unassembled WGS sequence"/>
</dbReference>
<reference evidence="4 6" key="2">
    <citation type="submission" date="2018-06" db="EMBL/GenBank/DDBJ databases">
        <authorList>
            <consortium name="Pathogen Informatics"/>
            <person name="Doyle S."/>
        </authorList>
    </citation>
    <scope>NUCLEOTIDE SEQUENCE [LARGE SCALE GENOMIC DNA]</scope>
    <source>
        <strain evidence="4 6">NCTC12376</strain>
    </source>
</reference>
<gene>
    <name evidence="3" type="ORF">Lqua_0950</name>
    <name evidence="4" type="ORF">NCTC12376_01847</name>
</gene>
<accession>A0A378KTY2</accession>
<dbReference type="EMBL" id="LNYR01000012">
    <property type="protein sequence ID" value="KTD50723.1"/>
    <property type="molecule type" value="Genomic_DNA"/>
</dbReference>
<organism evidence="4 6">
    <name type="scientific">Legionella quateirensis</name>
    <dbReference type="NCBI Taxonomy" id="45072"/>
    <lineage>
        <taxon>Bacteria</taxon>
        <taxon>Pseudomonadati</taxon>
        <taxon>Pseudomonadota</taxon>
        <taxon>Gammaproteobacteria</taxon>
        <taxon>Legionellales</taxon>
        <taxon>Legionellaceae</taxon>
        <taxon>Legionella</taxon>
    </lineage>
</organism>
<evidence type="ECO:0000256" key="2">
    <source>
        <dbReference type="SAM" id="Phobius"/>
    </source>
</evidence>
<evidence type="ECO:0000313" key="4">
    <source>
        <dbReference type="EMBL" id="STY18032.1"/>
    </source>
</evidence>
<feature type="compositionally biased region" description="Low complexity" evidence="1">
    <location>
        <begin position="147"/>
        <end position="158"/>
    </location>
</feature>
<dbReference type="RefSeq" id="WP_058473152.1">
    <property type="nucleotide sequence ID" value="NZ_CAAAIL010000004.1"/>
</dbReference>
<feature type="region of interest" description="Disordered" evidence="1">
    <location>
        <begin position="147"/>
        <end position="167"/>
    </location>
</feature>
<keyword evidence="2" id="KW-0472">Membrane</keyword>
<dbReference type="STRING" id="45072.Lqua_0950"/>
<keyword evidence="2" id="KW-0812">Transmembrane</keyword>
<protein>
    <recommendedName>
        <fullName evidence="7">MSHA biogenesis protein MshJ</fullName>
    </recommendedName>
</protein>
<dbReference type="AlphaFoldDB" id="A0A378KTY2"/>
<name>A0A378KTY2_9GAMM</name>
<dbReference type="EMBL" id="UGOW01000001">
    <property type="protein sequence ID" value="STY18032.1"/>
    <property type="molecule type" value="Genomic_DNA"/>
</dbReference>
<evidence type="ECO:0008006" key="7">
    <source>
        <dbReference type="Google" id="ProtNLM"/>
    </source>
</evidence>
<evidence type="ECO:0000313" key="6">
    <source>
        <dbReference type="Proteomes" id="UP000254230"/>
    </source>
</evidence>